<dbReference type="InterPro" id="IPR003439">
    <property type="entry name" value="ABC_transporter-like_ATP-bd"/>
</dbReference>
<dbReference type="Proteomes" id="UP000542405">
    <property type="component" value="Unassembled WGS sequence"/>
</dbReference>
<sequence>MQQTQTRAGAAQGADVLDIKALLARFRTGWYSVAAFSVAANLLMLAPSLYMLQVYDRVLASGNVFTLVMLSLMIVGLLALMGALDYARSAVIIQIGARFDAALAGRVHEAAFQRGLAGVPANAGQAVNDLNTVRQFLTGSAVFAFFDAPWFPLFLLVMFLFHPWMGTLALAGTIILVALAWLNEQVSRKLLAEAGGLSVRAGVEAEGQLRNAEAIQAMGMLDRLRARWQRLHVGYVRRQGLASQRSAMIASLSKTVRMALQSLVLGLGAWLVLQSHVSAGMMIAGSILMGRVLSPIDQVIGAWRQWAGTRLAWRRLQELLTTYPKPSTGLTLPDPTGALRLEGVTVTPPGAAQPTLVNVSFALEPGQVLGVVGPSGAGKSTLARLVAGVWPARLGTARLDGADLKQWERARLGEWLGYVPQDVELFSGTVAENIARFPGPDSDGEGLARRVIDAARLAGAHDMILALPRGYDTPLGAGGQGLSGGQRQRIALARAL</sequence>
<dbReference type="GO" id="GO:0034040">
    <property type="term" value="F:ATPase-coupled lipid transmembrane transporter activity"/>
    <property type="evidence" value="ECO:0007669"/>
    <property type="project" value="TreeGrafter"/>
</dbReference>
<dbReference type="InterPro" id="IPR010128">
    <property type="entry name" value="ATPase_T1SS_PrtD-like"/>
</dbReference>
<dbReference type="PANTHER" id="PTHR24221">
    <property type="entry name" value="ATP-BINDING CASSETTE SUB-FAMILY B"/>
    <property type="match status" value="1"/>
</dbReference>
<keyword evidence="4 5" id="KW-0472">Membrane</keyword>
<dbReference type="FunFam" id="1.20.1560.10:FF:000109">
    <property type="entry name" value="Alkaline protease secretion ATP-binding protein aprD"/>
    <property type="match status" value="1"/>
</dbReference>
<dbReference type="NCBIfam" id="TIGR01842">
    <property type="entry name" value="type_I_sec_PrtD"/>
    <property type="match status" value="1"/>
</dbReference>
<dbReference type="SUPFAM" id="SSF90123">
    <property type="entry name" value="ABC transporter transmembrane region"/>
    <property type="match status" value="1"/>
</dbReference>
<dbReference type="GO" id="GO:0030253">
    <property type="term" value="P:protein secretion by the type I secretion system"/>
    <property type="evidence" value="ECO:0007669"/>
    <property type="project" value="InterPro"/>
</dbReference>
<evidence type="ECO:0000259" key="6">
    <source>
        <dbReference type="PROSITE" id="PS50929"/>
    </source>
</evidence>
<evidence type="ECO:0000313" key="7">
    <source>
        <dbReference type="EMBL" id="NMU90262.1"/>
    </source>
</evidence>
<evidence type="ECO:0000256" key="4">
    <source>
        <dbReference type="ARBA" id="ARBA00023136"/>
    </source>
</evidence>
<feature type="domain" description="ABC transmembrane type-1" evidence="6">
    <location>
        <begin position="33"/>
        <end position="308"/>
    </location>
</feature>
<evidence type="ECO:0000256" key="2">
    <source>
        <dbReference type="ARBA" id="ARBA00022692"/>
    </source>
</evidence>
<name>A0A848NHM5_9BURK</name>
<organism evidence="7 8">
    <name type="scientific">Achromobacter ruhlandii</name>
    <dbReference type="NCBI Taxonomy" id="72557"/>
    <lineage>
        <taxon>Bacteria</taxon>
        <taxon>Pseudomonadati</taxon>
        <taxon>Pseudomonadota</taxon>
        <taxon>Betaproteobacteria</taxon>
        <taxon>Burkholderiales</taxon>
        <taxon>Alcaligenaceae</taxon>
        <taxon>Achromobacter</taxon>
    </lineage>
</organism>
<reference evidence="7 8" key="1">
    <citation type="submission" date="2020-04" db="EMBL/GenBank/DDBJ databases">
        <title>Achromobacter ruhlandii genome sequencing and assembly.</title>
        <authorList>
            <person name="Martins R.C.R."/>
            <person name="Perdigao-Neto L.V."/>
            <person name="Levin A.S.S."/>
            <person name="Costa S.F."/>
        </authorList>
    </citation>
    <scope>NUCLEOTIDE SEQUENCE [LARGE SCALE GENOMIC DNA]</scope>
    <source>
        <strain evidence="7 8">9035ralo</strain>
    </source>
</reference>
<dbReference type="GO" id="GO:0030256">
    <property type="term" value="C:type I protein secretion system complex"/>
    <property type="evidence" value="ECO:0007669"/>
    <property type="project" value="InterPro"/>
</dbReference>
<dbReference type="CDD" id="cd18586">
    <property type="entry name" value="ABC_6TM_PrtD_like"/>
    <property type="match status" value="1"/>
</dbReference>
<dbReference type="AlphaFoldDB" id="A0A848NHM5"/>
<dbReference type="GO" id="GO:0140359">
    <property type="term" value="F:ABC-type transporter activity"/>
    <property type="evidence" value="ECO:0007669"/>
    <property type="project" value="InterPro"/>
</dbReference>
<dbReference type="GO" id="GO:0016887">
    <property type="term" value="F:ATP hydrolysis activity"/>
    <property type="evidence" value="ECO:0007669"/>
    <property type="project" value="InterPro"/>
</dbReference>
<feature type="transmembrane region" description="Helical" evidence="5">
    <location>
        <begin position="64"/>
        <end position="84"/>
    </location>
</feature>
<dbReference type="Pfam" id="PF00664">
    <property type="entry name" value="ABC_membrane"/>
    <property type="match status" value="1"/>
</dbReference>
<dbReference type="EMBL" id="JABBZE010000086">
    <property type="protein sequence ID" value="NMU90262.1"/>
    <property type="molecule type" value="Genomic_DNA"/>
</dbReference>
<dbReference type="InterPro" id="IPR047957">
    <property type="entry name" value="ABC_AprD-like_6TM"/>
</dbReference>
<keyword evidence="2 5" id="KW-0812">Transmembrane</keyword>
<dbReference type="InterPro" id="IPR011527">
    <property type="entry name" value="ABC1_TM_dom"/>
</dbReference>
<dbReference type="RefSeq" id="WP_169536459.1">
    <property type="nucleotide sequence ID" value="NZ_JABBZE010000086.1"/>
</dbReference>
<comment type="caution">
    <text evidence="7">The sequence shown here is derived from an EMBL/GenBank/DDBJ whole genome shotgun (WGS) entry which is preliminary data.</text>
</comment>
<dbReference type="PROSITE" id="PS50929">
    <property type="entry name" value="ABC_TM1F"/>
    <property type="match status" value="1"/>
</dbReference>
<dbReference type="InterPro" id="IPR027417">
    <property type="entry name" value="P-loop_NTPase"/>
</dbReference>
<proteinExistence type="predicted"/>
<dbReference type="Pfam" id="PF00005">
    <property type="entry name" value="ABC_tran"/>
    <property type="match status" value="1"/>
</dbReference>
<dbReference type="PANTHER" id="PTHR24221:SF248">
    <property type="entry name" value="ABC TRANSPORTER TRANSMEMBRANE REGION"/>
    <property type="match status" value="1"/>
</dbReference>
<feature type="transmembrane region" description="Helical" evidence="5">
    <location>
        <begin position="136"/>
        <end position="158"/>
    </location>
</feature>
<protein>
    <submittedName>
        <fullName evidence="7">Type I secretion system permease/ATPase</fullName>
    </submittedName>
</protein>
<gene>
    <name evidence="7" type="ORF">HGQ98_10550</name>
</gene>
<dbReference type="Gene3D" id="1.20.1560.10">
    <property type="entry name" value="ABC transporter type 1, transmembrane domain"/>
    <property type="match status" value="1"/>
</dbReference>
<comment type="subcellular location">
    <subcellularLocation>
        <location evidence="1">Cell membrane</location>
        <topology evidence="1">Multi-pass membrane protein</topology>
    </subcellularLocation>
</comment>
<dbReference type="SUPFAM" id="SSF52540">
    <property type="entry name" value="P-loop containing nucleoside triphosphate hydrolases"/>
    <property type="match status" value="1"/>
</dbReference>
<evidence type="ECO:0000313" key="8">
    <source>
        <dbReference type="Proteomes" id="UP000542405"/>
    </source>
</evidence>
<feature type="transmembrane region" description="Helical" evidence="5">
    <location>
        <begin position="30"/>
        <end position="52"/>
    </location>
</feature>
<dbReference type="GO" id="GO:0005886">
    <property type="term" value="C:plasma membrane"/>
    <property type="evidence" value="ECO:0007669"/>
    <property type="project" value="UniProtKB-SubCell"/>
</dbReference>
<dbReference type="GO" id="GO:0005524">
    <property type="term" value="F:ATP binding"/>
    <property type="evidence" value="ECO:0007669"/>
    <property type="project" value="InterPro"/>
</dbReference>
<evidence type="ECO:0000256" key="5">
    <source>
        <dbReference type="SAM" id="Phobius"/>
    </source>
</evidence>
<evidence type="ECO:0000256" key="3">
    <source>
        <dbReference type="ARBA" id="ARBA00022989"/>
    </source>
</evidence>
<evidence type="ECO:0000256" key="1">
    <source>
        <dbReference type="ARBA" id="ARBA00004651"/>
    </source>
</evidence>
<feature type="transmembrane region" description="Helical" evidence="5">
    <location>
        <begin position="164"/>
        <end position="182"/>
    </location>
</feature>
<dbReference type="Gene3D" id="3.40.50.300">
    <property type="entry name" value="P-loop containing nucleotide triphosphate hydrolases"/>
    <property type="match status" value="1"/>
</dbReference>
<accession>A0A848NHM5</accession>
<dbReference type="InterPro" id="IPR036640">
    <property type="entry name" value="ABC1_TM_sf"/>
</dbReference>
<dbReference type="InterPro" id="IPR039421">
    <property type="entry name" value="Type_1_exporter"/>
</dbReference>
<keyword evidence="3 5" id="KW-1133">Transmembrane helix</keyword>
<feature type="non-terminal residue" evidence="7">
    <location>
        <position position="496"/>
    </location>
</feature>